<dbReference type="Pfam" id="PF02214">
    <property type="entry name" value="BTB_2"/>
    <property type="match status" value="1"/>
</dbReference>
<accession>A0AAD8VD40</accession>
<feature type="region of interest" description="Disordered" evidence="1">
    <location>
        <begin position="384"/>
        <end position="432"/>
    </location>
</feature>
<feature type="compositionally biased region" description="Polar residues" evidence="1">
    <location>
        <begin position="303"/>
        <end position="313"/>
    </location>
</feature>
<comment type="caution">
    <text evidence="3">The sequence shown here is derived from an EMBL/GenBank/DDBJ whole genome shotgun (WGS) entry which is preliminary data.</text>
</comment>
<feature type="region of interest" description="Disordered" evidence="1">
    <location>
        <begin position="1"/>
        <end position="47"/>
    </location>
</feature>
<protein>
    <recommendedName>
        <fullName evidence="2">Potassium channel tetramerisation-type BTB domain-containing protein</fullName>
    </recommendedName>
</protein>
<sequence>MSRKKLGGKQTASAISPGDNNSRRGRLSALFGRGPDDSEDTSRYSAALGKKVEPIKNGFTNSTEQEFQNKKFANTYMDDHINEVARDLNSAVVDVTQKVIPSFLIPSRAAKSPIHRHKRASSSFKIVDKNTADAVLLPAMPYTPSSDENRDCTYNENHAGAKGNAHAGLFSQPPMVNQKASEEVQLLASTTYNKNTHLLPSTNYISPEAMCSIPEASRNSALLTEKSSPLSSTPRIESELIFKTPQTDIVPAEGNHSPSSTSLVASTPLHGVPKVTTSDTIPSDKKVRFVIAPFSKAARAESSGDSNDANQTFEPDVDDAKVAPESILSPVIWNKRSEPKIWLKDGKPTLFKPKREPDYYTNPLWSHQYPEIFSNEGRVDSQAAAYAESTTSTDGSQYHKTSASSSNVNFHMGNTFPTNTESNTDMSFDASTSTRLATSTVTPGGSNTLPTPASHTFVGQEFPEGTNTSPDFALTPRYRSQVKIEVGGRRFVTTFEVLEKSPWFKSLFSIDFRNWYRDGVFHIDNDGDLFVHILRYLRTDLYPLFWDSRNGFDYPMYAMIKQQAHHYMLHDLEVWIVAQKFHDVVETQVIHQKVLIPHNQEWIHEQRLMGNHSYVISGVADHANPSSHLANGIDALSAGIGSAVVLFTTERIVKVDMDQLRRV</sequence>
<dbReference type="RefSeq" id="XP_060421237.1">
    <property type="nucleotide sequence ID" value="XM_060556440.1"/>
</dbReference>
<dbReference type="Proteomes" id="UP001230504">
    <property type="component" value="Unassembled WGS sequence"/>
</dbReference>
<dbReference type="Gene3D" id="3.30.710.10">
    <property type="entry name" value="Potassium Channel Kv1.1, Chain A"/>
    <property type="match status" value="1"/>
</dbReference>
<dbReference type="EMBL" id="JAHLJV010000001">
    <property type="protein sequence ID" value="KAK1600741.1"/>
    <property type="molecule type" value="Genomic_DNA"/>
</dbReference>
<feature type="compositionally biased region" description="Polar residues" evidence="1">
    <location>
        <begin position="10"/>
        <end position="20"/>
    </location>
</feature>
<feature type="compositionally biased region" description="Polar residues" evidence="1">
    <location>
        <begin position="388"/>
        <end position="409"/>
    </location>
</feature>
<proteinExistence type="predicted"/>
<name>A0AAD8VD40_9PEZI</name>
<evidence type="ECO:0000256" key="1">
    <source>
        <dbReference type="SAM" id="MobiDB-lite"/>
    </source>
</evidence>
<dbReference type="InterPro" id="IPR003131">
    <property type="entry name" value="T1-type_BTB"/>
</dbReference>
<feature type="compositionally biased region" description="Polar residues" evidence="1">
    <location>
        <begin position="415"/>
        <end position="432"/>
    </location>
</feature>
<evidence type="ECO:0000259" key="2">
    <source>
        <dbReference type="Pfam" id="PF02214"/>
    </source>
</evidence>
<keyword evidence="4" id="KW-1185">Reference proteome</keyword>
<feature type="region of interest" description="Disordered" evidence="1">
    <location>
        <begin position="300"/>
        <end position="321"/>
    </location>
</feature>
<evidence type="ECO:0000313" key="3">
    <source>
        <dbReference type="EMBL" id="KAK1600741.1"/>
    </source>
</evidence>
<dbReference type="SUPFAM" id="SSF54695">
    <property type="entry name" value="POZ domain"/>
    <property type="match status" value="1"/>
</dbReference>
<dbReference type="InterPro" id="IPR011333">
    <property type="entry name" value="SKP1/BTB/POZ_sf"/>
</dbReference>
<dbReference type="GO" id="GO:0051260">
    <property type="term" value="P:protein homooligomerization"/>
    <property type="evidence" value="ECO:0007669"/>
    <property type="project" value="InterPro"/>
</dbReference>
<evidence type="ECO:0000313" key="4">
    <source>
        <dbReference type="Proteomes" id="UP001230504"/>
    </source>
</evidence>
<dbReference type="AlphaFoldDB" id="A0AAD8VD40"/>
<organism evidence="3 4">
    <name type="scientific">Colletotrichum navitas</name>
    <dbReference type="NCBI Taxonomy" id="681940"/>
    <lineage>
        <taxon>Eukaryota</taxon>
        <taxon>Fungi</taxon>
        <taxon>Dikarya</taxon>
        <taxon>Ascomycota</taxon>
        <taxon>Pezizomycotina</taxon>
        <taxon>Sordariomycetes</taxon>
        <taxon>Hypocreomycetidae</taxon>
        <taxon>Glomerellales</taxon>
        <taxon>Glomerellaceae</taxon>
        <taxon>Colletotrichum</taxon>
        <taxon>Colletotrichum graminicola species complex</taxon>
    </lineage>
</organism>
<dbReference type="GeneID" id="85440680"/>
<reference evidence="3" key="1">
    <citation type="submission" date="2021-06" db="EMBL/GenBank/DDBJ databases">
        <title>Comparative genomics, transcriptomics and evolutionary studies reveal genomic signatures of adaptation to plant cell wall in hemibiotrophic fungi.</title>
        <authorList>
            <consortium name="DOE Joint Genome Institute"/>
            <person name="Baroncelli R."/>
            <person name="Diaz J.F."/>
            <person name="Benocci T."/>
            <person name="Peng M."/>
            <person name="Battaglia E."/>
            <person name="Haridas S."/>
            <person name="Andreopoulos W."/>
            <person name="Labutti K."/>
            <person name="Pangilinan J."/>
            <person name="Floch G.L."/>
            <person name="Makela M.R."/>
            <person name="Henrissat B."/>
            <person name="Grigoriev I.V."/>
            <person name="Crouch J.A."/>
            <person name="De Vries R.P."/>
            <person name="Sukno S.A."/>
            <person name="Thon M.R."/>
        </authorList>
    </citation>
    <scope>NUCLEOTIDE SEQUENCE</scope>
    <source>
        <strain evidence="3">CBS 125086</strain>
    </source>
</reference>
<feature type="domain" description="Potassium channel tetramerisation-type BTB" evidence="2">
    <location>
        <begin position="482"/>
        <end position="540"/>
    </location>
</feature>
<gene>
    <name evidence="3" type="ORF">LY79DRAFT_534560</name>
</gene>